<proteinExistence type="inferred from homology"/>
<comment type="similarity">
    <text evidence="7 8">Belongs to the PINc/VapC protein family.</text>
</comment>
<keyword evidence="2 8" id="KW-1277">Toxin-antitoxin system</keyword>
<dbReference type="InterPro" id="IPR002716">
    <property type="entry name" value="PIN_dom"/>
</dbReference>
<evidence type="ECO:0000256" key="2">
    <source>
        <dbReference type="ARBA" id="ARBA00022649"/>
    </source>
</evidence>
<comment type="function">
    <text evidence="8">Toxic component of a toxin-antitoxin (TA) system. An RNase.</text>
</comment>
<accession>A0ABV3T446</accession>
<evidence type="ECO:0000256" key="3">
    <source>
        <dbReference type="ARBA" id="ARBA00022722"/>
    </source>
</evidence>
<dbReference type="EMBL" id="JBFPJR010000024">
    <property type="protein sequence ID" value="MEX0428654.1"/>
    <property type="molecule type" value="Genomic_DNA"/>
</dbReference>
<comment type="cofactor">
    <cofactor evidence="1 8">
        <name>Mg(2+)</name>
        <dbReference type="ChEBI" id="CHEBI:18420"/>
    </cofactor>
</comment>
<dbReference type="InterPro" id="IPR050556">
    <property type="entry name" value="Type_II_TA_system_RNase"/>
</dbReference>
<evidence type="ECO:0000256" key="4">
    <source>
        <dbReference type="ARBA" id="ARBA00022723"/>
    </source>
</evidence>
<dbReference type="Pfam" id="PF01850">
    <property type="entry name" value="PIN"/>
    <property type="match status" value="1"/>
</dbReference>
<reference evidence="10 11" key="1">
    <citation type="submission" date="2024-07" db="EMBL/GenBank/DDBJ databases">
        <authorList>
            <person name="Lee S."/>
            <person name="Kang M."/>
        </authorList>
    </citation>
    <scope>NUCLEOTIDE SEQUENCE [LARGE SCALE GENOMIC DNA]</scope>
    <source>
        <strain evidence="10 11">DS6</strain>
    </source>
</reference>
<keyword evidence="5 8" id="KW-0378">Hydrolase</keyword>
<feature type="binding site" evidence="8">
    <location>
        <position position="103"/>
    </location>
    <ligand>
        <name>Mg(2+)</name>
        <dbReference type="ChEBI" id="CHEBI:18420"/>
    </ligand>
</feature>
<dbReference type="CDD" id="cd18731">
    <property type="entry name" value="PIN_NgFitB-like"/>
    <property type="match status" value="1"/>
</dbReference>
<protein>
    <recommendedName>
        <fullName evidence="8">Ribonuclease VapC</fullName>
        <shortName evidence="8">RNase VapC</shortName>
        <ecNumber evidence="8">3.1.-.-</ecNumber>
    </recommendedName>
    <alternativeName>
        <fullName evidence="8">Toxin VapC</fullName>
    </alternativeName>
</protein>
<evidence type="ECO:0000256" key="5">
    <source>
        <dbReference type="ARBA" id="ARBA00022801"/>
    </source>
</evidence>
<dbReference type="RefSeq" id="WP_367994625.1">
    <property type="nucleotide sequence ID" value="NZ_JBFPJR010000024.1"/>
</dbReference>
<organism evidence="10 11">
    <name type="scientific">Nocardioides eburneus</name>
    <dbReference type="NCBI Taxonomy" id="3231482"/>
    <lineage>
        <taxon>Bacteria</taxon>
        <taxon>Bacillati</taxon>
        <taxon>Actinomycetota</taxon>
        <taxon>Actinomycetes</taxon>
        <taxon>Propionibacteriales</taxon>
        <taxon>Nocardioidaceae</taxon>
        <taxon>Nocardioides</taxon>
    </lineage>
</organism>
<comment type="caution">
    <text evidence="10">The sequence shown here is derived from an EMBL/GenBank/DDBJ whole genome shotgun (WGS) entry which is preliminary data.</text>
</comment>
<keyword evidence="11" id="KW-1185">Reference proteome</keyword>
<sequence length="141" mass="15791">MIIIDTNVVSELLKERPDGHVLAWRQSVSPGETWLTAITRGEIRYGIARLPVGRRRSRIDRAATRQLELAAERTLAYHVRAADVYGDVVAERERSGRPISHQDAQIAAIARVHRAAVATRNVSDFENTGIRVINPFDPSAW</sequence>
<dbReference type="EC" id="3.1.-.-" evidence="8"/>
<feature type="binding site" evidence="8">
    <location>
        <position position="5"/>
    </location>
    <ligand>
        <name>Mg(2+)</name>
        <dbReference type="ChEBI" id="CHEBI:18420"/>
    </ligand>
</feature>
<evidence type="ECO:0000256" key="6">
    <source>
        <dbReference type="ARBA" id="ARBA00022842"/>
    </source>
</evidence>
<feature type="domain" description="PIN" evidence="9">
    <location>
        <begin position="2"/>
        <end position="122"/>
    </location>
</feature>
<evidence type="ECO:0000256" key="8">
    <source>
        <dbReference type="HAMAP-Rule" id="MF_00265"/>
    </source>
</evidence>
<evidence type="ECO:0000256" key="7">
    <source>
        <dbReference type="ARBA" id="ARBA00038093"/>
    </source>
</evidence>
<gene>
    <name evidence="8" type="primary">vapC</name>
    <name evidence="10" type="ORF">AB3X52_13580</name>
</gene>
<evidence type="ECO:0000313" key="11">
    <source>
        <dbReference type="Proteomes" id="UP001556631"/>
    </source>
</evidence>
<dbReference type="Proteomes" id="UP001556631">
    <property type="component" value="Unassembled WGS sequence"/>
</dbReference>
<keyword evidence="3 8" id="KW-0540">Nuclease</keyword>
<keyword evidence="8" id="KW-0800">Toxin</keyword>
<dbReference type="SUPFAM" id="SSF88723">
    <property type="entry name" value="PIN domain-like"/>
    <property type="match status" value="1"/>
</dbReference>
<dbReference type="InterPro" id="IPR029060">
    <property type="entry name" value="PIN-like_dom_sf"/>
</dbReference>
<dbReference type="InterPro" id="IPR022907">
    <property type="entry name" value="VapC_family"/>
</dbReference>
<dbReference type="HAMAP" id="MF_00265">
    <property type="entry name" value="VapC_Nob1"/>
    <property type="match status" value="1"/>
</dbReference>
<keyword evidence="6 8" id="KW-0460">Magnesium</keyword>
<evidence type="ECO:0000259" key="9">
    <source>
        <dbReference type="Pfam" id="PF01850"/>
    </source>
</evidence>
<evidence type="ECO:0000256" key="1">
    <source>
        <dbReference type="ARBA" id="ARBA00001946"/>
    </source>
</evidence>
<evidence type="ECO:0000313" key="10">
    <source>
        <dbReference type="EMBL" id="MEX0428654.1"/>
    </source>
</evidence>
<keyword evidence="4 8" id="KW-0479">Metal-binding</keyword>
<dbReference type="Gene3D" id="3.40.50.1010">
    <property type="entry name" value="5'-nuclease"/>
    <property type="match status" value="1"/>
</dbReference>
<dbReference type="PANTHER" id="PTHR33653">
    <property type="entry name" value="RIBONUCLEASE VAPC2"/>
    <property type="match status" value="1"/>
</dbReference>
<name>A0ABV3T446_9ACTN</name>
<dbReference type="PANTHER" id="PTHR33653:SF1">
    <property type="entry name" value="RIBONUCLEASE VAPC2"/>
    <property type="match status" value="1"/>
</dbReference>